<evidence type="ECO:0000313" key="4">
    <source>
        <dbReference type="EMBL" id="SFK13536.1"/>
    </source>
</evidence>
<evidence type="ECO:0000256" key="2">
    <source>
        <dbReference type="SAM" id="Phobius"/>
    </source>
</evidence>
<name>A0A1I3X3Y4_9ACTN</name>
<feature type="compositionally biased region" description="Basic and acidic residues" evidence="1">
    <location>
        <begin position="314"/>
        <end position="323"/>
    </location>
</feature>
<sequence>MTGWWQRARVVSAVGTGALLLGGGPAVYAAGADDPSALPAEAAEADELNSWSRWVRAGGVIRFRVWLEGSGTDARLAVETTPAEALAGIECPQAIDPRLPRGGPQLCTLGEVNARRSVDVLLTMPDEAEDIELTAVARMRNREGVWVTHTARITVENPASRSAEIVKAAQILDLADPVLPRPAPGVLPRPPGSPAEDAGTPGRAEDTAAEAGKAVPAVTGSPLAPSATTPGPATPCASAEPQGSATPCASAEPQGSATPHASATPCASATPHGPAEAPNALQIRPVPVAPLNPPALGAPRIVGEPGVRAVPPDPHPRDRREGEGAPMILEEPETPQGSASVYEDPGAEEVAPENSGAPESADPGTDPSAGSSAGPSTDPAAGMGQGGGGASAGMGQGGRRPLEPITAGEPARPKGATQARRSGREQVDAGARSAASLSEELAEAGQMPPLTGEVPQMAMPMPQPPGQIPPVWNDPNLRMPLAAPVPAVSPSSSVMADSQPLGAPLPQDFDGSSRQVRPIAEADPILTGMRGIPVVGVALGVLLGLLWLQMRVQRRRESRSVM</sequence>
<feature type="compositionally biased region" description="Gly residues" evidence="1">
    <location>
        <begin position="383"/>
        <end position="398"/>
    </location>
</feature>
<feature type="compositionally biased region" description="Polar residues" evidence="1">
    <location>
        <begin position="241"/>
        <end position="267"/>
    </location>
</feature>
<keyword evidence="3" id="KW-0732">Signal</keyword>
<feature type="region of interest" description="Disordered" evidence="1">
    <location>
        <begin position="297"/>
        <end position="457"/>
    </location>
</feature>
<dbReference type="EMBL" id="FOQY01000018">
    <property type="protein sequence ID" value="SFK13536.1"/>
    <property type="molecule type" value="Genomic_DNA"/>
</dbReference>
<dbReference type="RefSeq" id="WP_093889294.1">
    <property type="nucleotide sequence ID" value="NZ_FOQY01000018.1"/>
</dbReference>
<organism evidence="4 5">
    <name type="scientific">Streptosporangium canum</name>
    <dbReference type="NCBI Taxonomy" id="324952"/>
    <lineage>
        <taxon>Bacteria</taxon>
        <taxon>Bacillati</taxon>
        <taxon>Actinomycetota</taxon>
        <taxon>Actinomycetes</taxon>
        <taxon>Streptosporangiales</taxon>
        <taxon>Streptosporangiaceae</taxon>
        <taxon>Streptosporangium</taxon>
    </lineage>
</organism>
<feature type="transmembrane region" description="Helical" evidence="2">
    <location>
        <begin position="531"/>
        <end position="550"/>
    </location>
</feature>
<keyword evidence="2" id="KW-1133">Transmembrane helix</keyword>
<proteinExistence type="predicted"/>
<reference evidence="5" key="1">
    <citation type="submission" date="2016-10" db="EMBL/GenBank/DDBJ databases">
        <authorList>
            <person name="Varghese N."/>
            <person name="Submissions S."/>
        </authorList>
    </citation>
    <scope>NUCLEOTIDE SEQUENCE [LARGE SCALE GENOMIC DNA]</scope>
    <source>
        <strain evidence="5">CGMCC 4.2126</strain>
    </source>
</reference>
<keyword evidence="5" id="KW-1185">Reference proteome</keyword>
<dbReference type="AlphaFoldDB" id="A0A1I3X3Y4"/>
<feature type="chain" id="PRO_5038968581" evidence="3">
    <location>
        <begin position="30"/>
        <end position="562"/>
    </location>
</feature>
<evidence type="ECO:0000256" key="3">
    <source>
        <dbReference type="SAM" id="SignalP"/>
    </source>
</evidence>
<protein>
    <submittedName>
        <fullName evidence="4">Uncharacterized protein</fullName>
    </submittedName>
</protein>
<feature type="region of interest" description="Disordered" evidence="1">
    <location>
        <begin position="182"/>
        <end position="278"/>
    </location>
</feature>
<feature type="compositionally biased region" description="Pro residues" evidence="1">
    <location>
        <begin position="182"/>
        <end position="193"/>
    </location>
</feature>
<dbReference type="Proteomes" id="UP000199111">
    <property type="component" value="Unassembled WGS sequence"/>
</dbReference>
<feature type="signal peptide" evidence="3">
    <location>
        <begin position="1"/>
        <end position="29"/>
    </location>
</feature>
<keyword evidence="2" id="KW-0472">Membrane</keyword>
<feature type="compositionally biased region" description="Low complexity" evidence="1">
    <location>
        <begin position="429"/>
        <end position="445"/>
    </location>
</feature>
<accession>A0A1I3X3Y4</accession>
<evidence type="ECO:0000256" key="1">
    <source>
        <dbReference type="SAM" id="MobiDB-lite"/>
    </source>
</evidence>
<feature type="compositionally biased region" description="Low complexity" evidence="1">
    <location>
        <begin position="221"/>
        <end position="239"/>
    </location>
</feature>
<keyword evidence="2" id="KW-0812">Transmembrane</keyword>
<evidence type="ECO:0000313" key="5">
    <source>
        <dbReference type="Proteomes" id="UP000199111"/>
    </source>
</evidence>
<dbReference type="GeneID" id="96300593"/>
<gene>
    <name evidence="4" type="ORF">SAMN05216275_11824</name>
</gene>